<dbReference type="InterPro" id="IPR029098">
    <property type="entry name" value="Acetyltransf_C"/>
</dbReference>
<evidence type="ECO:0000259" key="7">
    <source>
        <dbReference type="Pfam" id="PF13720"/>
    </source>
</evidence>
<evidence type="ECO:0000256" key="4">
    <source>
        <dbReference type="ARBA" id="ARBA00022679"/>
    </source>
</evidence>
<dbReference type="AlphaFoldDB" id="A0A1J5SIX9"/>
<dbReference type="EC" id="2.3.1.129" evidence="8"/>
<keyword evidence="6 8" id="KW-0012">Acyltransferase</keyword>
<proteinExistence type="predicted"/>
<dbReference type="Pfam" id="PF13720">
    <property type="entry name" value="Acetyltransf_11"/>
    <property type="match status" value="1"/>
</dbReference>
<dbReference type="GO" id="GO:0009245">
    <property type="term" value="P:lipid A biosynthetic process"/>
    <property type="evidence" value="ECO:0007669"/>
    <property type="project" value="UniProtKB-KW"/>
</dbReference>
<keyword evidence="1" id="KW-0963">Cytoplasm</keyword>
<dbReference type="SUPFAM" id="SSF51161">
    <property type="entry name" value="Trimeric LpxA-like enzymes"/>
    <property type="match status" value="1"/>
</dbReference>
<dbReference type="EMBL" id="MLJW01000060">
    <property type="protein sequence ID" value="OIR04093.1"/>
    <property type="molecule type" value="Genomic_DNA"/>
</dbReference>
<evidence type="ECO:0000256" key="5">
    <source>
        <dbReference type="ARBA" id="ARBA00023098"/>
    </source>
</evidence>
<organism evidence="8">
    <name type="scientific">mine drainage metagenome</name>
    <dbReference type="NCBI Taxonomy" id="410659"/>
    <lineage>
        <taxon>unclassified sequences</taxon>
        <taxon>metagenomes</taxon>
        <taxon>ecological metagenomes</taxon>
    </lineage>
</organism>
<keyword evidence="5" id="KW-0443">Lipid metabolism</keyword>
<dbReference type="GO" id="GO:0008780">
    <property type="term" value="F:acyl-[acyl-carrier-protein]-UDP-N-acetylglucosamine O-acyltransferase activity"/>
    <property type="evidence" value="ECO:0007669"/>
    <property type="project" value="UniProtKB-EC"/>
</dbReference>
<dbReference type="InterPro" id="IPR018357">
    <property type="entry name" value="Hexapep_transf_CS"/>
</dbReference>
<evidence type="ECO:0000313" key="8">
    <source>
        <dbReference type="EMBL" id="OIR04093.1"/>
    </source>
</evidence>
<dbReference type="NCBIfam" id="TIGR01852">
    <property type="entry name" value="lipid_A_lpxA"/>
    <property type="match status" value="1"/>
</dbReference>
<gene>
    <name evidence="8" type="primary">lpxA_6</name>
    <name evidence="8" type="ORF">GALL_138240</name>
</gene>
<dbReference type="GO" id="GO:0016020">
    <property type="term" value="C:membrane"/>
    <property type="evidence" value="ECO:0007669"/>
    <property type="project" value="GOC"/>
</dbReference>
<dbReference type="Pfam" id="PF00132">
    <property type="entry name" value="Hexapep"/>
    <property type="match status" value="1"/>
</dbReference>
<dbReference type="Gene3D" id="2.160.10.10">
    <property type="entry name" value="Hexapeptide repeat proteins"/>
    <property type="match status" value="1"/>
</dbReference>
<dbReference type="InterPro" id="IPR001451">
    <property type="entry name" value="Hexapep"/>
</dbReference>
<reference evidence="8" key="1">
    <citation type="submission" date="2016-10" db="EMBL/GenBank/DDBJ databases">
        <title>Sequence of Gallionella enrichment culture.</title>
        <authorList>
            <person name="Poehlein A."/>
            <person name="Muehling M."/>
            <person name="Daniel R."/>
        </authorList>
    </citation>
    <scope>NUCLEOTIDE SEQUENCE</scope>
</reference>
<dbReference type="Gene3D" id="1.20.1180.10">
    <property type="entry name" value="Udp N-acetylglucosamine O-acyltransferase, C-terminal domain"/>
    <property type="match status" value="1"/>
</dbReference>
<dbReference type="InterPro" id="IPR011004">
    <property type="entry name" value="Trimer_LpxA-like_sf"/>
</dbReference>
<keyword evidence="4 8" id="KW-0808">Transferase</keyword>
<feature type="domain" description="UDP N-acetylglucosamine O-acyltransferase C-terminal" evidence="7">
    <location>
        <begin position="156"/>
        <end position="236"/>
    </location>
</feature>
<accession>A0A1J5SIX9</accession>
<keyword evidence="2" id="KW-0444">Lipid biosynthesis</keyword>
<name>A0A1J5SIX9_9ZZZZ</name>
<dbReference type="PANTHER" id="PTHR43480:SF1">
    <property type="entry name" value="ACYL-[ACYL-CARRIER-PROTEIN]--UDP-N-ACETYLGLUCOSAMINE O-ACYLTRANSFERASE, MITOCHONDRIAL-RELATED"/>
    <property type="match status" value="1"/>
</dbReference>
<dbReference type="NCBIfam" id="NF003657">
    <property type="entry name" value="PRK05289.1"/>
    <property type="match status" value="1"/>
</dbReference>
<protein>
    <submittedName>
        <fullName evidence="8">Acyl-[acyl-carrier-protein]--UDP-N-acetylglucosamine O-acyltransferase</fullName>
        <ecNumber evidence="8">2.3.1.129</ecNumber>
    </submittedName>
</protein>
<comment type="caution">
    <text evidence="8">The sequence shown here is derived from an EMBL/GenBank/DDBJ whole genome shotgun (WGS) entry which is preliminary data.</text>
</comment>
<dbReference type="InterPro" id="IPR037157">
    <property type="entry name" value="Acetyltransf_C_sf"/>
</dbReference>
<evidence type="ECO:0000256" key="1">
    <source>
        <dbReference type="ARBA" id="ARBA00022490"/>
    </source>
</evidence>
<dbReference type="PANTHER" id="PTHR43480">
    <property type="entry name" value="ACYL-[ACYL-CARRIER-PROTEIN]--UDP-N-ACETYLGLUCOSAMINE O-ACYLTRANSFERASE"/>
    <property type="match status" value="1"/>
</dbReference>
<evidence type="ECO:0000256" key="3">
    <source>
        <dbReference type="ARBA" id="ARBA00022556"/>
    </source>
</evidence>
<dbReference type="InterPro" id="IPR010137">
    <property type="entry name" value="Lipid_A_LpxA"/>
</dbReference>
<sequence>MIHPTAIIEDGAQLGVDCDIQAYVVIKRHVVLGDRVSVHAFSVIGGDPQYLRFDAATASAVRVGSGTVIREHVTINRSIYEGRATVVGENGFLMAGCHLAHDCQLGANVVVANQALLAGHVTVDDNCFVGGNAAVHQFVRVGEGTMIGGTARITRDLAPFTLVAERDEVSGLNLIGLKRRGVPREAIRELKEAFREVYYTPGNIRETARFALESGRFTSREAQAFLTFFREGKRSFARPARGGSGGEASEE</sequence>
<keyword evidence="3" id="KW-0441">Lipid A biosynthesis</keyword>
<dbReference type="PROSITE" id="PS00101">
    <property type="entry name" value="HEXAPEP_TRANSFERASES"/>
    <property type="match status" value="1"/>
</dbReference>
<evidence type="ECO:0000256" key="2">
    <source>
        <dbReference type="ARBA" id="ARBA00022516"/>
    </source>
</evidence>
<dbReference type="PIRSF" id="PIRSF000456">
    <property type="entry name" value="UDP-GlcNAc_acltr"/>
    <property type="match status" value="1"/>
</dbReference>
<evidence type="ECO:0000256" key="6">
    <source>
        <dbReference type="ARBA" id="ARBA00023315"/>
    </source>
</evidence>